<sequence length="168" mass="18506">MIPTLHPAPDAAFDSREYRHALGRFATGITIVCARDAVGKPVGLTVNSFNSVSLDPPLIVWSLARHSPIRSAFEGCSHFAVNVLSHDQEWLSRQFAARNIDRFAGVAFADGAGAAPLIEGCCAWFECHNQAQYPGGDHVVFLGRVERYARREVPPLVYHGGRYHHLID</sequence>
<dbReference type="Proteomes" id="UP000807785">
    <property type="component" value="Unassembled WGS sequence"/>
</dbReference>
<accession>A0A9D7E165</accession>
<evidence type="ECO:0000313" key="3">
    <source>
        <dbReference type="EMBL" id="MBK6971727.1"/>
    </source>
</evidence>
<dbReference type="InterPro" id="IPR002563">
    <property type="entry name" value="Flavin_Rdtase-like_dom"/>
</dbReference>
<reference evidence="3" key="1">
    <citation type="submission" date="2020-10" db="EMBL/GenBank/DDBJ databases">
        <title>Connecting structure to function with the recovery of over 1000 high-quality activated sludge metagenome-assembled genomes encoding full-length rRNA genes using long-read sequencing.</title>
        <authorList>
            <person name="Singleton C.M."/>
            <person name="Petriglieri F."/>
            <person name="Kristensen J.M."/>
            <person name="Kirkegaard R.H."/>
            <person name="Michaelsen T.Y."/>
            <person name="Andersen M.H."/>
            <person name="Karst S.M."/>
            <person name="Dueholm M.S."/>
            <person name="Nielsen P.H."/>
            <person name="Albertsen M."/>
        </authorList>
    </citation>
    <scope>NUCLEOTIDE SEQUENCE</scope>
    <source>
        <strain evidence="3">Bjer_18-Q3-R1-45_BAT3C.347</strain>
    </source>
</reference>
<name>A0A9D7E165_9PROT</name>
<dbReference type="GO" id="GO:0010181">
    <property type="term" value="F:FMN binding"/>
    <property type="evidence" value="ECO:0007669"/>
    <property type="project" value="InterPro"/>
</dbReference>
<dbReference type="InterPro" id="IPR012349">
    <property type="entry name" value="Split_barrel_FMN-bd"/>
</dbReference>
<dbReference type="Pfam" id="PF01613">
    <property type="entry name" value="Flavin_Reduct"/>
    <property type="match status" value="1"/>
</dbReference>
<dbReference type="EMBL" id="JADJEV010000001">
    <property type="protein sequence ID" value="MBK6971727.1"/>
    <property type="molecule type" value="Genomic_DNA"/>
</dbReference>
<dbReference type="Gene3D" id="2.30.110.10">
    <property type="entry name" value="Electron Transport, Fmn-binding Protein, Chain A"/>
    <property type="match status" value="1"/>
</dbReference>
<keyword evidence="1" id="KW-0560">Oxidoreductase</keyword>
<dbReference type="GO" id="GO:0042602">
    <property type="term" value="F:riboflavin reductase (NADPH) activity"/>
    <property type="evidence" value="ECO:0007669"/>
    <property type="project" value="TreeGrafter"/>
</dbReference>
<dbReference type="SMART" id="SM00903">
    <property type="entry name" value="Flavin_Reduct"/>
    <property type="match status" value="1"/>
</dbReference>
<organism evidence="3 4">
    <name type="scientific">Candidatus Methylophosphatis roskildensis</name>
    <dbReference type="NCBI Taxonomy" id="2899263"/>
    <lineage>
        <taxon>Bacteria</taxon>
        <taxon>Pseudomonadati</taxon>
        <taxon>Pseudomonadota</taxon>
        <taxon>Betaproteobacteria</taxon>
        <taxon>Nitrosomonadales</taxon>
        <taxon>Sterolibacteriaceae</taxon>
        <taxon>Candidatus Methylophosphatis</taxon>
    </lineage>
</organism>
<proteinExistence type="predicted"/>
<protein>
    <submittedName>
        <fullName evidence="3">Flavin reductase family protein</fullName>
    </submittedName>
</protein>
<gene>
    <name evidence="3" type="ORF">IPH26_01785</name>
</gene>
<evidence type="ECO:0000313" key="4">
    <source>
        <dbReference type="Proteomes" id="UP000807785"/>
    </source>
</evidence>
<dbReference type="InterPro" id="IPR050268">
    <property type="entry name" value="NADH-dep_flavin_reductase"/>
</dbReference>
<dbReference type="PANTHER" id="PTHR30466">
    <property type="entry name" value="FLAVIN REDUCTASE"/>
    <property type="match status" value="1"/>
</dbReference>
<dbReference type="PANTHER" id="PTHR30466:SF1">
    <property type="entry name" value="FMN REDUCTASE (NADH) RUTF"/>
    <property type="match status" value="1"/>
</dbReference>
<dbReference type="AlphaFoldDB" id="A0A9D7E165"/>
<feature type="domain" description="Flavin reductase like" evidence="2">
    <location>
        <begin position="22"/>
        <end position="165"/>
    </location>
</feature>
<evidence type="ECO:0000256" key="1">
    <source>
        <dbReference type="ARBA" id="ARBA00023002"/>
    </source>
</evidence>
<evidence type="ECO:0000259" key="2">
    <source>
        <dbReference type="SMART" id="SM00903"/>
    </source>
</evidence>
<dbReference type="SUPFAM" id="SSF50475">
    <property type="entry name" value="FMN-binding split barrel"/>
    <property type="match status" value="1"/>
</dbReference>
<comment type="caution">
    <text evidence="3">The sequence shown here is derived from an EMBL/GenBank/DDBJ whole genome shotgun (WGS) entry which is preliminary data.</text>
</comment>